<keyword evidence="2" id="KW-0328">Glycosyltransferase</keyword>
<keyword evidence="8" id="KW-0732">Signal</keyword>
<keyword evidence="5" id="KW-1133">Transmembrane helix</keyword>
<sequence>MSVKTFVVLTSILTASLPVHATIHTVFTTECGPYFTWQSLGFMSSYKLTGQEGNVTRLMSCDEESLKDWHDDGIMPTHIAPSWTKHPRTGDLYSGINKPVAVQDWLTRTNPQEDYILILDADMIMLKPFDPVKMGVAPGWAVSAFYGYLQGVNNDLALKHVPHVIPRKDNLAGPAGRRGDQVGGFTMMRTEDLTKVLPLWIKYTEDVRADPEAWNTSGDAYTKHPGEKPWIAEMYGYSFGAAAADVWHKTDYTAMLYPSYMPYTLADVPNVLHYGLLFEIKEAGYSFDKHWYANFDALQCPPWEDVASSGALPKKGLFPFPPHPSTLTSKGEALLRDLLSVQVIATLNEALCANYRSICAPSAQLESRCAKARDIFEAVIEARQKLKDAATVGDCKDTEARCTEWASKGECGLNPNFMLRACKAACGLCTPAAPKAEKASGTEQQETDYAAPARERQTSRSTQQADTDAENAELQTPKLLSAALQLPDVAKAAQQVRVDEESAQLQKPETMEVVKQAERDAESEELQTQGAGTAAERPPVLAHSGGTGQMPKKIPGKGGKPLTGYQKFLADMAKVREEQRVQKMERLCTGNPTYSLSEVSDCLVAALKNEEWHPVRAPTARSRLLQVDGGAPEQIETEEAITASEGVSA</sequence>
<dbReference type="InterPro" id="IPR044845">
    <property type="entry name" value="HPAT/SRGT1-like"/>
</dbReference>
<dbReference type="Pfam" id="PF01549">
    <property type="entry name" value="ShK"/>
    <property type="match status" value="1"/>
</dbReference>
<feature type="domain" description="ShKT" evidence="9">
    <location>
        <begin position="395"/>
        <end position="429"/>
    </location>
</feature>
<dbReference type="PANTHER" id="PTHR31485:SF7">
    <property type="entry name" value="PEPTIDYL SERINE ALPHA-GALACTOSYLTRANSFERASE"/>
    <property type="match status" value="1"/>
</dbReference>
<name>A0ABR2YHF1_9CHLO</name>
<keyword evidence="6" id="KW-0472">Membrane</keyword>
<proteinExistence type="predicted"/>
<evidence type="ECO:0000256" key="8">
    <source>
        <dbReference type="SAM" id="SignalP"/>
    </source>
</evidence>
<keyword evidence="4" id="KW-0812">Transmembrane</keyword>
<evidence type="ECO:0000256" key="4">
    <source>
        <dbReference type="ARBA" id="ARBA00022692"/>
    </source>
</evidence>
<dbReference type="InterPro" id="IPR056508">
    <property type="entry name" value="HPAT-like"/>
</dbReference>
<reference evidence="10 11" key="1">
    <citation type="journal article" date="2024" name="Nat. Commun.">
        <title>Phylogenomics reveals the evolutionary origins of lichenization in chlorophyte algae.</title>
        <authorList>
            <person name="Puginier C."/>
            <person name="Libourel C."/>
            <person name="Otte J."/>
            <person name="Skaloud P."/>
            <person name="Haon M."/>
            <person name="Grisel S."/>
            <person name="Petersen M."/>
            <person name="Berrin J.G."/>
            <person name="Delaux P.M."/>
            <person name="Dal Grande F."/>
            <person name="Keller J."/>
        </authorList>
    </citation>
    <scope>NUCLEOTIDE SEQUENCE [LARGE SCALE GENOMIC DNA]</scope>
    <source>
        <strain evidence="10 11">SAG 216-7</strain>
    </source>
</reference>
<dbReference type="EMBL" id="JALJOT010000012">
    <property type="protein sequence ID" value="KAK9905110.1"/>
    <property type="molecule type" value="Genomic_DNA"/>
</dbReference>
<feature type="region of interest" description="Disordered" evidence="7">
    <location>
        <begin position="517"/>
        <end position="561"/>
    </location>
</feature>
<gene>
    <name evidence="10" type="ORF">WJX75_009783</name>
</gene>
<evidence type="ECO:0000256" key="3">
    <source>
        <dbReference type="ARBA" id="ARBA00022679"/>
    </source>
</evidence>
<dbReference type="Proteomes" id="UP001491310">
    <property type="component" value="Unassembled WGS sequence"/>
</dbReference>
<evidence type="ECO:0000256" key="5">
    <source>
        <dbReference type="ARBA" id="ARBA00022989"/>
    </source>
</evidence>
<comment type="subcellular location">
    <subcellularLocation>
        <location evidence="1">Membrane</location>
        <topology evidence="1">Single-pass membrane protein</topology>
    </subcellularLocation>
</comment>
<evidence type="ECO:0000256" key="7">
    <source>
        <dbReference type="SAM" id="MobiDB-lite"/>
    </source>
</evidence>
<dbReference type="InterPro" id="IPR003582">
    <property type="entry name" value="ShKT_dom"/>
</dbReference>
<evidence type="ECO:0000256" key="1">
    <source>
        <dbReference type="ARBA" id="ARBA00004167"/>
    </source>
</evidence>
<evidence type="ECO:0000256" key="2">
    <source>
        <dbReference type="ARBA" id="ARBA00022676"/>
    </source>
</evidence>
<keyword evidence="11" id="KW-1185">Reference proteome</keyword>
<dbReference type="Pfam" id="PF23452">
    <property type="entry name" value="HPAT"/>
    <property type="match status" value="1"/>
</dbReference>
<protein>
    <recommendedName>
        <fullName evidence="9">ShKT domain-containing protein</fullName>
    </recommendedName>
</protein>
<feature type="region of interest" description="Disordered" evidence="7">
    <location>
        <begin position="435"/>
        <end position="472"/>
    </location>
</feature>
<feature type="signal peptide" evidence="8">
    <location>
        <begin position="1"/>
        <end position="21"/>
    </location>
</feature>
<organism evidence="10 11">
    <name type="scientific">Coccomyxa subellipsoidea</name>
    <dbReference type="NCBI Taxonomy" id="248742"/>
    <lineage>
        <taxon>Eukaryota</taxon>
        <taxon>Viridiplantae</taxon>
        <taxon>Chlorophyta</taxon>
        <taxon>core chlorophytes</taxon>
        <taxon>Trebouxiophyceae</taxon>
        <taxon>Trebouxiophyceae incertae sedis</taxon>
        <taxon>Coccomyxaceae</taxon>
        <taxon>Coccomyxa</taxon>
    </lineage>
</organism>
<evidence type="ECO:0000313" key="10">
    <source>
        <dbReference type="EMBL" id="KAK9905110.1"/>
    </source>
</evidence>
<feature type="region of interest" description="Disordered" evidence="7">
    <location>
        <begin position="630"/>
        <end position="649"/>
    </location>
</feature>
<dbReference type="SMART" id="SM00254">
    <property type="entry name" value="ShKT"/>
    <property type="match status" value="1"/>
</dbReference>
<evidence type="ECO:0000256" key="6">
    <source>
        <dbReference type="ARBA" id="ARBA00023136"/>
    </source>
</evidence>
<dbReference type="PROSITE" id="PS51670">
    <property type="entry name" value="SHKT"/>
    <property type="match status" value="1"/>
</dbReference>
<keyword evidence="3" id="KW-0808">Transferase</keyword>
<accession>A0ABR2YHF1</accession>
<dbReference type="PANTHER" id="PTHR31485">
    <property type="entry name" value="PEPTIDYL SERINE ALPHA-GALACTOSYLTRANSFERASE"/>
    <property type="match status" value="1"/>
</dbReference>
<evidence type="ECO:0000259" key="9">
    <source>
        <dbReference type="PROSITE" id="PS51670"/>
    </source>
</evidence>
<comment type="caution">
    <text evidence="10">The sequence shown here is derived from an EMBL/GenBank/DDBJ whole genome shotgun (WGS) entry which is preliminary data.</text>
</comment>
<evidence type="ECO:0000313" key="11">
    <source>
        <dbReference type="Proteomes" id="UP001491310"/>
    </source>
</evidence>
<feature type="chain" id="PRO_5046342235" description="ShKT domain-containing protein" evidence="8">
    <location>
        <begin position="22"/>
        <end position="649"/>
    </location>
</feature>